<dbReference type="AlphaFoldDB" id="A0A1H6F9D0"/>
<protein>
    <submittedName>
        <fullName evidence="1">Uncharacterized protein</fullName>
    </submittedName>
</protein>
<dbReference type="Proteomes" id="UP000236724">
    <property type="component" value="Unassembled WGS sequence"/>
</dbReference>
<sequence>MLKRFLVRLFLAILLSLLLISAGAYALYEYGLQRPLQLPQKTTYYTINPGMGVNQIAVALVREKIFKLPQRPGLGIMGAQPGQGASN</sequence>
<keyword evidence="2" id="KW-1185">Reference proteome</keyword>
<evidence type="ECO:0000313" key="1">
    <source>
        <dbReference type="EMBL" id="SEH05899.1"/>
    </source>
</evidence>
<gene>
    <name evidence="1" type="ORF">MBHS_01754</name>
</gene>
<evidence type="ECO:0000313" key="2">
    <source>
        <dbReference type="Proteomes" id="UP000236724"/>
    </source>
</evidence>
<accession>A0A1H6F9D0</accession>
<reference evidence="1 2" key="1">
    <citation type="submission" date="2016-10" db="EMBL/GenBank/DDBJ databases">
        <authorList>
            <person name="de Groot N.N."/>
        </authorList>
    </citation>
    <scope>NUCLEOTIDE SEQUENCE [LARGE SCALE GENOMIC DNA]</scope>
    <source>
        <strain evidence="1">MBHS1</strain>
    </source>
</reference>
<dbReference type="EMBL" id="FMSV02000404">
    <property type="protein sequence ID" value="SEH05899.1"/>
    <property type="molecule type" value="Genomic_DNA"/>
</dbReference>
<proteinExistence type="predicted"/>
<dbReference type="OrthoDB" id="9814591at2"/>
<organism evidence="1 2">
    <name type="scientific">Candidatus Venteria ishoeyi</name>
    <dbReference type="NCBI Taxonomy" id="1899563"/>
    <lineage>
        <taxon>Bacteria</taxon>
        <taxon>Pseudomonadati</taxon>
        <taxon>Pseudomonadota</taxon>
        <taxon>Gammaproteobacteria</taxon>
        <taxon>Thiotrichales</taxon>
        <taxon>Thiotrichaceae</taxon>
        <taxon>Venteria</taxon>
    </lineage>
</organism>
<name>A0A1H6F9D0_9GAMM</name>
<dbReference type="RefSeq" id="WP_103919749.1">
    <property type="nucleotide sequence ID" value="NZ_FMSV02000404.1"/>
</dbReference>